<reference evidence="11" key="1">
    <citation type="journal article" date="2014" name="Int. J. Syst. Evol. Microbiol.">
        <title>Complete genome sequence of Corynebacterium casei LMG S-19264T (=DSM 44701T), isolated from a smear-ripened cheese.</title>
        <authorList>
            <consortium name="US DOE Joint Genome Institute (JGI-PGF)"/>
            <person name="Walter F."/>
            <person name="Albersmeier A."/>
            <person name="Kalinowski J."/>
            <person name="Ruckert C."/>
        </authorList>
    </citation>
    <scope>NUCLEOTIDE SEQUENCE</scope>
    <source>
        <strain evidence="11">CGMCC 4.7308</strain>
    </source>
</reference>
<comment type="subcellular location">
    <subcellularLocation>
        <location evidence="1">Membrane</location>
        <topology evidence="1">Multi-pass membrane protein</topology>
    </subcellularLocation>
</comment>
<evidence type="ECO:0000256" key="3">
    <source>
        <dbReference type="ARBA" id="ARBA00022448"/>
    </source>
</evidence>
<dbReference type="PANTHER" id="PTHR43562">
    <property type="entry name" value="NAPA-TYPE SODIUM/HYDROGEN ANTIPORTER"/>
    <property type="match status" value="1"/>
</dbReference>
<sequence length="418" mass="42425">MVGTVVVVTLVVAVAPLVVAALRRVVRVPLVAVEILLGLAVGPNGLNWVTDRSLLDLFSGFGLAMLFFMAGSEIEFREVRGRPLRRSALGWLVSLAAGLAIGIAVAPSATVGVYIGVALTSTALGTLLPILIDSGDLGSPFGTAVVAVGAIGEFGPLVAISVFLSSRTAGASATVLVAFVVLSAGAIVLAARGRHRGLHRLSAATLHTSGQFGVRLVMLVVTAMVALSLEFGLDMLLGAFTAGVLTQYFLASAPAADSREIRSKLAAVAFGFLVPIFFVETGAHFDLPALLHDRRALVLLPAFLVLFLLVRGLPGLLSAPAGASRADRGALVLMSGTALPIIVAVTAIGVDRGELPESLAGALVGAGLLSVLVFPVLALLVRGRPAPLGTGSMVGDVTGPPAVAAGDGVVRDAVPEEA</sequence>
<protein>
    <submittedName>
        <fullName evidence="11">Sodium/hydrogen exchanger</fullName>
    </submittedName>
</protein>
<evidence type="ECO:0000256" key="4">
    <source>
        <dbReference type="ARBA" id="ARBA00022449"/>
    </source>
</evidence>
<proteinExistence type="inferred from homology"/>
<feature type="transmembrane region" description="Helical" evidence="9">
    <location>
        <begin position="212"/>
        <end position="229"/>
    </location>
</feature>
<dbReference type="AlphaFoldDB" id="A0A917WH01"/>
<feature type="transmembrane region" description="Helical" evidence="9">
    <location>
        <begin position="362"/>
        <end position="381"/>
    </location>
</feature>
<keyword evidence="6 9" id="KW-1133">Transmembrane helix</keyword>
<evidence type="ECO:0000313" key="11">
    <source>
        <dbReference type="EMBL" id="GGM05861.1"/>
    </source>
</evidence>
<evidence type="ECO:0000256" key="9">
    <source>
        <dbReference type="SAM" id="Phobius"/>
    </source>
</evidence>
<keyword evidence="4" id="KW-0050">Antiport</keyword>
<evidence type="ECO:0000313" key="12">
    <source>
        <dbReference type="Proteomes" id="UP000655208"/>
    </source>
</evidence>
<name>A0A917WH01_9ACTN</name>
<dbReference type="PANTHER" id="PTHR43562:SF1">
    <property type="entry name" value="NA(+)_H(+) ANTIPORTER YJBQ-RELATED"/>
    <property type="match status" value="1"/>
</dbReference>
<feature type="domain" description="Cation/H+ exchanger transmembrane" evidence="10">
    <location>
        <begin position="15"/>
        <end position="377"/>
    </location>
</feature>
<dbReference type="GO" id="GO:0016020">
    <property type="term" value="C:membrane"/>
    <property type="evidence" value="ECO:0007669"/>
    <property type="project" value="UniProtKB-SubCell"/>
</dbReference>
<accession>A0A917WH01</accession>
<keyword evidence="5 9" id="KW-0812">Transmembrane</keyword>
<feature type="transmembrane region" description="Helical" evidence="9">
    <location>
        <begin position="297"/>
        <end position="317"/>
    </location>
</feature>
<feature type="transmembrane region" description="Helical" evidence="9">
    <location>
        <begin position="88"/>
        <end position="106"/>
    </location>
</feature>
<dbReference type="GO" id="GO:0015297">
    <property type="term" value="F:antiporter activity"/>
    <property type="evidence" value="ECO:0007669"/>
    <property type="project" value="UniProtKB-KW"/>
</dbReference>
<organism evidence="11 12">
    <name type="scientific">Nakamurella endophytica</name>
    <dbReference type="NCBI Taxonomy" id="1748367"/>
    <lineage>
        <taxon>Bacteria</taxon>
        <taxon>Bacillati</taxon>
        <taxon>Actinomycetota</taxon>
        <taxon>Actinomycetes</taxon>
        <taxon>Nakamurellales</taxon>
        <taxon>Nakamurellaceae</taxon>
        <taxon>Nakamurella</taxon>
    </lineage>
</organism>
<comment type="similarity">
    <text evidence="2">Belongs to the monovalent cation:proton antiporter 2 (CPA2) transporter (TC 2.A.37) family.</text>
</comment>
<evidence type="ECO:0000256" key="5">
    <source>
        <dbReference type="ARBA" id="ARBA00022692"/>
    </source>
</evidence>
<feature type="transmembrane region" description="Helical" evidence="9">
    <location>
        <begin position="144"/>
        <end position="164"/>
    </location>
</feature>
<feature type="transmembrane region" description="Helical" evidence="9">
    <location>
        <begin position="170"/>
        <end position="191"/>
    </location>
</feature>
<dbReference type="Gene3D" id="1.20.1530.20">
    <property type="match status" value="1"/>
</dbReference>
<comment type="caution">
    <text evidence="11">The sequence shown here is derived from an EMBL/GenBank/DDBJ whole genome shotgun (WGS) entry which is preliminary data.</text>
</comment>
<evidence type="ECO:0000259" key="10">
    <source>
        <dbReference type="Pfam" id="PF00999"/>
    </source>
</evidence>
<feature type="transmembrane region" description="Helical" evidence="9">
    <location>
        <begin position="329"/>
        <end position="350"/>
    </location>
</feature>
<evidence type="ECO:0000256" key="1">
    <source>
        <dbReference type="ARBA" id="ARBA00004141"/>
    </source>
</evidence>
<keyword evidence="3" id="KW-0813">Transport</keyword>
<evidence type="ECO:0000256" key="2">
    <source>
        <dbReference type="ARBA" id="ARBA00005551"/>
    </source>
</evidence>
<feature type="transmembrane region" description="Helical" evidence="9">
    <location>
        <begin position="265"/>
        <end position="285"/>
    </location>
</feature>
<feature type="transmembrane region" description="Helical" evidence="9">
    <location>
        <begin position="57"/>
        <end position="76"/>
    </location>
</feature>
<feature type="transmembrane region" description="Helical" evidence="9">
    <location>
        <begin position="112"/>
        <end position="132"/>
    </location>
</feature>
<reference evidence="11" key="2">
    <citation type="submission" date="2020-09" db="EMBL/GenBank/DDBJ databases">
        <authorList>
            <person name="Sun Q."/>
            <person name="Zhou Y."/>
        </authorList>
    </citation>
    <scope>NUCLEOTIDE SEQUENCE</scope>
    <source>
        <strain evidence="11">CGMCC 4.7308</strain>
    </source>
</reference>
<evidence type="ECO:0000256" key="8">
    <source>
        <dbReference type="ARBA" id="ARBA00023136"/>
    </source>
</evidence>
<gene>
    <name evidence="11" type="ORF">GCM10011594_27600</name>
</gene>
<dbReference type="EMBL" id="BMNA01000004">
    <property type="protein sequence ID" value="GGM05861.1"/>
    <property type="molecule type" value="Genomic_DNA"/>
</dbReference>
<dbReference type="GO" id="GO:1902600">
    <property type="term" value="P:proton transmembrane transport"/>
    <property type="evidence" value="ECO:0007669"/>
    <property type="project" value="InterPro"/>
</dbReference>
<dbReference type="Proteomes" id="UP000655208">
    <property type="component" value="Unassembled WGS sequence"/>
</dbReference>
<dbReference type="InterPro" id="IPR038770">
    <property type="entry name" value="Na+/solute_symporter_sf"/>
</dbReference>
<keyword evidence="8 9" id="KW-0472">Membrane</keyword>
<evidence type="ECO:0000256" key="6">
    <source>
        <dbReference type="ARBA" id="ARBA00022989"/>
    </source>
</evidence>
<dbReference type="RefSeq" id="WP_229674401.1">
    <property type="nucleotide sequence ID" value="NZ_BMNA01000004.1"/>
</dbReference>
<keyword evidence="12" id="KW-1185">Reference proteome</keyword>
<keyword evidence="7" id="KW-0406">Ion transport</keyword>
<dbReference type="InterPro" id="IPR006153">
    <property type="entry name" value="Cation/H_exchanger_TM"/>
</dbReference>
<evidence type="ECO:0000256" key="7">
    <source>
        <dbReference type="ARBA" id="ARBA00023065"/>
    </source>
</evidence>
<feature type="transmembrane region" description="Helical" evidence="9">
    <location>
        <begin position="235"/>
        <end position="253"/>
    </location>
</feature>
<dbReference type="Pfam" id="PF00999">
    <property type="entry name" value="Na_H_Exchanger"/>
    <property type="match status" value="1"/>
</dbReference>